<keyword evidence="3" id="KW-0408">Iron</keyword>
<dbReference type="InterPro" id="IPR050377">
    <property type="entry name" value="Radical_SAM_PqqE_MftC-like"/>
</dbReference>
<accession>A0A062V4P8</accession>
<dbReference type="InterPro" id="IPR058240">
    <property type="entry name" value="rSAM_sf"/>
</dbReference>
<dbReference type="GO" id="GO:0046872">
    <property type="term" value="F:metal ion binding"/>
    <property type="evidence" value="ECO:0007669"/>
    <property type="project" value="UniProtKB-KW"/>
</dbReference>
<proteinExistence type="predicted"/>
<dbReference type="InterPro" id="IPR013785">
    <property type="entry name" value="Aldolase_TIM"/>
</dbReference>
<dbReference type="PANTHER" id="PTHR11228:SF7">
    <property type="entry name" value="PQQA PEPTIDE CYCLASE"/>
    <property type="match status" value="1"/>
</dbReference>
<feature type="domain" description="Radical SAM core" evidence="5">
    <location>
        <begin position="20"/>
        <end position="248"/>
    </location>
</feature>
<dbReference type="SFLD" id="SFLDS00029">
    <property type="entry name" value="Radical_SAM"/>
    <property type="match status" value="1"/>
</dbReference>
<evidence type="ECO:0000256" key="4">
    <source>
        <dbReference type="ARBA" id="ARBA00023014"/>
    </source>
</evidence>
<dbReference type="GO" id="GO:0003824">
    <property type="term" value="F:catalytic activity"/>
    <property type="evidence" value="ECO:0007669"/>
    <property type="project" value="InterPro"/>
</dbReference>
<keyword evidence="2" id="KW-0479">Metal-binding</keyword>
<keyword evidence="7" id="KW-1185">Reference proteome</keyword>
<evidence type="ECO:0000313" key="6">
    <source>
        <dbReference type="EMBL" id="KCZ70789.1"/>
    </source>
</evidence>
<evidence type="ECO:0000256" key="3">
    <source>
        <dbReference type="ARBA" id="ARBA00023004"/>
    </source>
</evidence>
<dbReference type="Pfam" id="PF04055">
    <property type="entry name" value="Radical_SAM"/>
    <property type="match status" value="1"/>
</dbReference>
<organism evidence="6 7">
    <name type="scientific">Candidatus Methanoperedens nitratireducens</name>
    <dbReference type="NCBI Taxonomy" id="1392998"/>
    <lineage>
        <taxon>Archaea</taxon>
        <taxon>Methanobacteriati</taxon>
        <taxon>Methanobacteriota</taxon>
        <taxon>Stenosarchaea group</taxon>
        <taxon>Methanomicrobia</taxon>
        <taxon>Methanosarcinales</taxon>
        <taxon>ANME-2 cluster</taxon>
        <taxon>Candidatus Methanoperedentaceae</taxon>
        <taxon>Candidatus Methanoperedens</taxon>
    </lineage>
</organism>
<dbReference type="SUPFAM" id="SSF102114">
    <property type="entry name" value="Radical SAM enzymes"/>
    <property type="match status" value="1"/>
</dbReference>
<dbReference type="CDD" id="cd21109">
    <property type="entry name" value="SPASM"/>
    <property type="match status" value="1"/>
</dbReference>
<keyword evidence="1" id="KW-0949">S-adenosyl-L-methionine</keyword>
<dbReference type="GO" id="GO:0051536">
    <property type="term" value="F:iron-sulfur cluster binding"/>
    <property type="evidence" value="ECO:0007669"/>
    <property type="project" value="UniProtKB-KW"/>
</dbReference>
<dbReference type="InterPro" id="IPR023885">
    <property type="entry name" value="4Fe4S-binding_SPASM_dom"/>
</dbReference>
<name>A0A062V4P8_9EURY</name>
<protein>
    <submittedName>
        <fullName evidence="6">Putative Fe-S oxidoreductase</fullName>
    </submittedName>
</protein>
<evidence type="ECO:0000259" key="5">
    <source>
        <dbReference type="PROSITE" id="PS51918"/>
    </source>
</evidence>
<dbReference type="Pfam" id="PF13186">
    <property type="entry name" value="SPASM"/>
    <property type="match status" value="1"/>
</dbReference>
<dbReference type="AlphaFoldDB" id="A0A062V4P8"/>
<keyword evidence="4" id="KW-0411">Iron-sulfur</keyword>
<dbReference type="PROSITE" id="PS51918">
    <property type="entry name" value="RADICAL_SAM"/>
    <property type="match status" value="1"/>
</dbReference>
<evidence type="ECO:0000313" key="7">
    <source>
        <dbReference type="Proteomes" id="UP000027153"/>
    </source>
</evidence>
<gene>
    <name evidence="6" type="ORF">ANME2D_02814</name>
</gene>
<sequence length="358" mass="41211">MKKTYEVISKIPQYKLFREYNYPRILPLNLTVSITYHCNSRCKTCNVWKKRTDEFTTDEFDKTFKSIGRSPYWLTISGGEPFLRDDIVEICHSAYNHFKPGIINIPTNGILYNTIPGKVEEIIKSCTGTKIIINLSIDGIGERHDYIRNVKNNFKKALRTYEALRALDYPDFSLGIHTVISNYNVSDISQIYNYFIDKSPDSYITEIAEERVELDTVGTGITPSVEDYTKSIDFLINQVEQGMYSGIPKVMQAFRLEYYNHVKATLRKKQQILPCYAGFASAHIAPDGDVWTCCIKADPIGNVREVDYDFKKVWFNSNAYKQRKSIKNKECYCPMANAHYTNMLCNLGTLVRVGMRAV</sequence>
<dbReference type="PANTHER" id="PTHR11228">
    <property type="entry name" value="RADICAL SAM DOMAIN PROTEIN"/>
    <property type="match status" value="1"/>
</dbReference>
<reference evidence="6 7" key="1">
    <citation type="journal article" date="2013" name="Nature">
        <title>Anaerobic oxidation of methane coupled to nitrate reduction in a novel archaeal lineage.</title>
        <authorList>
            <person name="Haroon M.F."/>
            <person name="Hu S."/>
            <person name="Shi Y."/>
            <person name="Imelfort M."/>
            <person name="Keller J."/>
            <person name="Hugenholtz P."/>
            <person name="Yuan Z."/>
            <person name="Tyson G.W."/>
        </authorList>
    </citation>
    <scope>NUCLEOTIDE SEQUENCE [LARGE SCALE GENOMIC DNA]</scope>
    <source>
        <strain evidence="6 7">ANME-2d</strain>
    </source>
</reference>
<comment type="caution">
    <text evidence="6">The sequence shown here is derived from an EMBL/GenBank/DDBJ whole genome shotgun (WGS) entry which is preliminary data.</text>
</comment>
<dbReference type="CDD" id="cd01335">
    <property type="entry name" value="Radical_SAM"/>
    <property type="match status" value="1"/>
</dbReference>
<dbReference type="InterPro" id="IPR007197">
    <property type="entry name" value="rSAM"/>
</dbReference>
<dbReference type="OrthoDB" id="30736at2157"/>
<dbReference type="SFLD" id="SFLDG01067">
    <property type="entry name" value="SPASM/twitch_domain_containing"/>
    <property type="match status" value="1"/>
</dbReference>
<dbReference type="Proteomes" id="UP000027153">
    <property type="component" value="Unassembled WGS sequence"/>
</dbReference>
<dbReference type="EMBL" id="JMIY01000007">
    <property type="protein sequence ID" value="KCZ70789.1"/>
    <property type="molecule type" value="Genomic_DNA"/>
</dbReference>
<evidence type="ECO:0000256" key="1">
    <source>
        <dbReference type="ARBA" id="ARBA00022691"/>
    </source>
</evidence>
<dbReference type="Gene3D" id="3.20.20.70">
    <property type="entry name" value="Aldolase class I"/>
    <property type="match status" value="1"/>
</dbReference>
<evidence type="ECO:0000256" key="2">
    <source>
        <dbReference type="ARBA" id="ARBA00022723"/>
    </source>
</evidence>
<dbReference type="RefSeq" id="WP_048092696.1">
    <property type="nucleotide sequence ID" value="NZ_JMIY01000007.1"/>
</dbReference>